<dbReference type="EMBL" id="APAU02000113">
    <property type="protein sequence ID" value="EUB56507.1"/>
    <property type="molecule type" value="Genomic_DNA"/>
</dbReference>
<evidence type="ECO:0000313" key="1">
    <source>
        <dbReference type="EMBL" id="EUB56507.1"/>
    </source>
</evidence>
<dbReference type="RefSeq" id="XP_024347703.1">
    <property type="nucleotide sequence ID" value="XM_024497878.1"/>
</dbReference>
<protein>
    <submittedName>
        <fullName evidence="1">Uncharacterized protein</fullName>
    </submittedName>
</protein>
<proteinExistence type="predicted"/>
<name>W6UEJ8_ECHGR</name>
<comment type="caution">
    <text evidence="1">The sequence shown here is derived from an EMBL/GenBank/DDBJ whole genome shotgun (WGS) entry which is preliminary data.</text>
</comment>
<sequence>MLTTEIGEADRKPHRIFSSLGPAQAMPSKALRVHAALATNTEQRKHRLRDSVTACRTVIGQSRAYKVSVRTRECAPARVVIDFVVRHAHRCARRLNSPLLQPVISKVMGKN</sequence>
<keyword evidence="2" id="KW-1185">Reference proteome</keyword>
<dbReference type="KEGG" id="egl:EGR_08629"/>
<organism evidence="1 2">
    <name type="scientific">Echinococcus granulosus</name>
    <name type="common">Hydatid tapeworm</name>
    <dbReference type="NCBI Taxonomy" id="6210"/>
    <lineage>
        <taxon>Eukaryota</taxon>
        <taxon>Metazoa</taxon>
        <taxon>Spiralia</taxon>
        <taxon>Lophotrochozoa</taxon>
        <taxon>Platyhelminthes</taxon>
        <taxon>Cestoda</taxon>
        <taxon>Eucestoda</taxon>
        <taxon>Cyclophyllidea</taxon>
        <taxon>Taeniidae</taxon>
        <taxon>Echinococcus</taxon>
        <taxon>Echinococcus granulosus group</taxon>
    </lineage>
</organism>
<dbReference type="AlphaFoldDB" id="W6UEJ8"/>
<dbReference type="CTD" id="36344344"/>
<dbReference type="Proteomes" id="UP000019149">
    <property type="component" value="Unassembled WGS sequence"/>
</dbReference>
<reference evidence="1 2" key="1">
    <citation type="journal article" date="2013" name="Nat. Genet.">
        <title>The genome of the hydatid tapeworm Echinococcus granulosus.</title>
        <authorList>
            <person name="Zheng H."/>
            <person name="Zhang W."/>
            <person name="Zhang L."/>
            <person name="Zhang Z."/>
            <person name="Li J."/>
            <person name="Lu G."/>
            <person name="Zhu Y."/>
            <person name="Wang Y."/>
            <person name="Huang Y."/>
            <person name="Liu J."/>
            <person name="Kang H."/>
            <person name="Chen J."/>
            <person name="Wang L."/>
            <person name="Chen A."/>
            <person name="Yu S."/>
            <person name="Gao Z."/>
            <person name="Jin L."/>
            <person name="Gu W."/>
            <person name="Wang Z."/>
            <person name="Zhao L."/>
            <person name="Shi B."/>
            <person name="Wen H."/>
            <person name="Lin R."/>
            <person name="Jones M.K."/>
            <person name="Brejova B."/>
            <person name="Vinar T."/>
            <person name="Zhao G."/>
            <person name="McManus D.P."/>
            <person name="Chen Z."/>
            <person name="Zhou Y."/>
            <person name="Wang S."/>
        </authorList>
    </citation>
    <scope>NUCLEOTIDE SEQUENCE [LARGE SCALE GENOMIC DNA]</scope>
</reference>
<gene>
    <name evidence="1" type="ORF">EGR_08629</name>
</gene>
<evidence type="ECO:0000313" key="2">
    <source>
        <dbReference type="Proteomes" id="UP000019149"/>
    </source>
</evidence>
<accession>W6UEJ8</accession>
<dbReference type="GeneID" id="36344344"/>